<organism evidence="4 5">
    <name type="scientific">Cherax quadricarinatus</name>
    <name type="common">Australian red claw crayfish</name>
    <dbReference type="NCBI Taxonomy" id="27406"/>
    <lineage>
        <taxon>Eukaryota</taxon>
        <taxon>Metazoa</taxon>
        <taxon>Ecdysozoa</taxon>
        <taxon>Arthropoda</taxon>
        <taxon>Crustacea</taxon>
        <taxon>Multicrustacea</taxon>
        <taxon>Malacostraca</taxon>
        <taxon>Eumalacostraca</taxon>
        <taxon>Eucarida</taxon>
        <taxon>Decapoda</taxon>
        <taxon>Pleocyemata</taxon>
        <taxon>Astacidea</taxon>
        <taxon>Parastacoidea</taxon>
        <taxon>Parastacidae</taxon>
        <taxon>Cherax</taxon>
    </lineage>
</organism>
<gene>
    <name evidence="4" type="ORF">OTU49_016092</name>
</gene>
<name>A0AAW0XWZ7_CHEQU</name>
<comment type="caution">
    <text evidence="4">The sequence shown here is derived from an EMBL/GenBank/DDBJ whole genome shotgun (WGS) entry which is preliminary data.</text>
</comment>
<feature type="region of interest" description="Disordered" evidence="2">
    <location>
        <begin position="590"/>
        <end position="635"/>
    </location>
</feature>
<dbReference type="PROSITE" id="PS50222">
    <property type="entry name" value="EF_HAND_2"/>
    <property type="match status" value="1"/>
</dbReference>
<evidence type="ECO:0000256" key="2">
    <source>
        <dbReference type="SAM" id="MobiDB-lite"/>
    </source>
</evidence>
<dbReference type="InterPro" id="IPR031601">
    <property type="entry name" value="CCD48"/>
</dbReference>
<feature type="compositionally biased region" description="Low complexity" evidence="2">
    <location>
        <begin position="873"/>
        <end position="883"/>
    </location>
</feature>
<dbReference type="InterPro" id="IPR002048">
    <property type="entry name" value="EF_hand_dom"/>
</dbReference>
<feature type="compositionally biased region" description="Basic and acidic residues" evidence="2">
    <location>
        <begin position="240"/>
        <end position="250"/>
    </location>
</feature>
<feature type="compositionally biased region" description="Basic and acidic residues" evidence="2">
    <location>
        <begin position="84"/>
        <end position="93"/>
    </location>
</feature>
<proteinExistence type="predicted"/>
<evidence type="ECO:0000259" key="3">
    <source>
        <dbReference type="PROSITE" id="PS50222"/>
    </source>
</evidence>
<feature type="compositionally biased region" description="Basic and acidic residues" evidence="2">
    <location>
        <begin position="830"/>
        <end position="839"/>
    </location>
</feature>
<feature type="coiled-coil region" evidence="1">
    <location>
        <begin position="950"/>
        <end position="984"/>
    </location>
</feature>
<evidence type="ECO:0000313" key="4">
    <source>
        <dbReference type="EMBL" id="KAK8748342.1"/>
    </source>
</evidence>
<dbReference type="EMBL" id="JARKIK010000012">
    <property type="protein sequence ID" value="KAK8748342.1"/>
    <property type="molecule type" value="Genomic_DNA"/>
</dbReference>
<protein>
    <recommendedName>
        <fullName evidence="3">EF-hand domain-containing protein</fullName>
    </recommendedName>
</protein>
<feature type="region of interest" description="Disordered" evidence="2">
    <location>
        <begin position="84"/>
        <end position="103"/>
    </location>
</feature>
<feature type="domain" description="EF-hand" evidence="3">
    <location>
        <begin position="327"/>
        <end position="362"/>
    </location>
</feature>
<reference evidence="4 5" key="1">
    <citation type="journal article" date="2024" name="BMC Genomics">
        <title>Genome assembly of redclaw crayfish (Cherax quadricarinatus) provides insights into its immune adaptation and hypoxia tolerance.</title>
        <authorList>
            <person name="Liu Z."/>
            <person name="Zheng J."/>
            <person name="Li H."/>
            <person name="Fang K."/>
            <person name="Wang S."/>
            <person name="He J."/>
            <person name="Zhou D."/>
            <person name="Weng S."/>
            <person name="Chi M."/>
            <person name="Gu Z."/>
            <person name="He J."/>
            <person name="Li F."/>
            <person name="Wang M."/>
        </authorList>
    </citation>
    <scope>NUCLEOTIDE SEQUENCE [LARGE SCALE GENOMIC DNA]</scope>
    <source>
        <strain evidence="4">ZL_2023a</strain>
    </source>
</reference>
<keyword evidence="1" id="KW-0175">Coiled coil</keyword>
<dbReference type="PROSITE" id="PS00018">
    <property type="entry name" value="EF_HAND_1"/>
    <property type="match status" value="1"/>
</dbReference>
<dbReference type="GO" id="GO:0005509">
    <property type="term" value="F:calcium ion binding"/>
    <property type="evidence" value="ECO:0007669"/>
    <property type="project" value="InterPro"/>
</dbReference>
<evidence type="ECO:0000313" key="5">
    <source>
        <dbReference type="Proteomes" id="UP001445076"/>
    </source>
</evidence>
<feature type="compositionally biased region" description="Basic and acidic residues" evidence="2">
    <location>
        <begin position="175"/>
        <end position="192"/>
    </location>
</feature>
<feature type="region of interest" description="Disordered" evidence="2">
    <location>
        <begin position="237"/>
        <end position="258"/>
    </location>
</feature>
<feature type="region of interest" description="Disordered" evidence="2">
    <location>
        <begin position="27"/>
        <end position="74"/>
    </location>
</feature>
<feature type="compositionally biased region" description="Low complexity" evidence="2">
    <location>
        <begin position="202"/>
        <end position="221"/>
    </location>
</feature>
<dbReference type="InterPro" id="IPR018247">
    <property type="entry name" value="EF_Hand_1_Ca_BS"/>
</dbReference>
<feature type="compositionally biased region" description="Basic and acidic residues" evidence="2">
    <location>
        <begin position="790"/>
        <end position="802"/>
    </location>
</feature>
<accession>A0AAW0XWZ7</accession>
<keyword evidence="5" id="KW-1185">Reference proteome</keyword>
<dbReference type="Pfam" id="PF15799">
    <property type="entry name" value="CCD48"/>
    <property type="match status" value="1"/>
</dbReference>
<feature type="region of interest" description="Disordered" evidence="2">
    <location>
        <begin position="789"/>
        <end position="896"/>
    </location>
</feature>
<dbReference type="AlphaFoldDB" id="A0AAW0XWZ7"/>
<dbReference type="Proteomes" id="UP001445076">
    <property type="component" value="Unassembled WGS sequence"/>
</dbReference>
<feature type="compositionally biased region" description="Basic and acidic residues" evidence="2">
    <location>
        <begin position="29"/>
        <end position="42"/>
    </location>
</feature>
<sequence>MQRGQSTGAGSEACRLVASLRAILGSKSCSEKSRSISGKEKSPTPNSCPAHPLPLNDNNKSSNNKSHRYPKSPFVGWRKLKLKESYETKENRKPKYVQGTDKVGSCSQSQIERISLHSPGNDTSTLAAVRDIRSEQSTYLQGQEHKCNTSRTEIPSNSSQSESNTDAVEINAKVRKTDLRSSNKFEKTENSEKSTISSAGNHSHNNVAKSASSSSESTPVSGVNIRSTLQDTCVIESDEERNITEKETRGQGDGSDNQSICCERKLGNDICTNYLRDMYKKGKPSNGCETLNGPLELDRELWLKSALSYNLQIPETPRNEVVVLALGIDQYVEEVFRYLDHSGTGRVSVHDMNALCHLLGFPEDGEKQRSQRCHCAGSNLTLHGSLDRSSLDINKFKDSECPVHLGFTEFQKKLCARFIRAAKLESILPLRCRRPNNPRLVTSVVSVQRRYKVLETISQSMAQMDAKLDSDEVRMNDECDTSGVVCSKCRQTTHVDRNSNISPQPSDSEISYLHRQILLQEKELQCLREVIEDMRIALQSSDAENLALQVKIKRAEESTQVDLSLTDEEDTIDNLMRQLSELDRQALVTKAETPVSSVPTQGLRQGQPESDSSANNESKTSEAVEGQLSTGSTSGDLSLEAELQATYEALQAAKEEQEAMQVDLQRTVGQLQGRESDLREAELRLRTAHSALEKAHHDNHELVMEIAETRQALQESGSKLTEAQEDLCQAKDNIAVKESQLKEAQETITLLRNFRDSVIQTVTSARSLVASSLQQVRAGEHALTSLATHSHHDAHPDAHPDAHSPSITTKLDTTSRADSGLCSEDSERDDDTKTSDRSSDPTSASEDDLWTPRHSGEIVHDCFTSRTSKGDDSSCSSGLGSPLSMPPEPEDDSRKDTRQHLMILEERELLGWKRSVKKDSPESEDLLRENARSRQWSSFTGPLLSSTTIIEGLEREVQWVQRILEDAERECEEVEGNVLAMDEEARRRLREVELTRKVQQARRENTRFSLTEDKLRQLRQALVPVSSSPSQELQLRQVLGPLPSTLSQERVA</sequence>
<evidence type="ECO:0000256" key="1">
    <source>
        <dbReference type="SAM" id="Coils"/>
    </source>
</evidence>
<feature type="compositionally biased region" description="Polar residues" evidence="2">
    <location>
        <begin position="594"/>
        <end position="618"/>
    </location>
</feature>
<feature type="region of interest" description="Disordered" evidence="2">
    <location>
        <begin position="136"/>
        <end position="223"/>
    </location>
</feature>
<feature type="coiled-coil region" evidence="1">
    <location>
        <begin position="640"/>
        <end position="667"/>
    </location>
</feature>
<feature type="compositionally biased region" description="Polar residues" evidence="2">
    <location>
        <begin position="807"/>
        <end position="817"/>
    </location>
</feature>
<feature type="compositionally biased region" description="Polar residues" evidence="2">
    <location>
        <begin position="149"/>
        <end position="166"/>
    </location>
</feature>
<feature type="compositionally biased region" description="Basic and acidic residues" evidence="2">
    <location>
        <begin position="850"/>
        <end position="860"/>
    </location>
</feature>